<dbReference type="SUPFAM" id="SSF46785">
    <property type="entry name" value="Winged helix' DNA-binding domain"/>
    <property type="match status" value="1"/>
</dbReference>
<organism evidence="4 5">
    <name type="scientific">Bursaphelenchus okinawaensis</name>
    <dbReference type="NCBI Taxonomy" id="465554"/>
    <lineage>
        <taxon>Eukaryota</taxon>
        <taxon>Metazoa</taxon>
        <taxon>Ecdysozoa</taxon>
        <taxon>Nematoda</taxon>
        <taxon>Chromadorea</taxon>
        <taxon>Rhabditida</taxon>
        <taxon>Tylenchina</taxon>
        <taxon>Tylenchomorpha</taxon>
        <taxon>Aphelenchoidea</taxon>
        <taxon>Aphelenchoididae</taxon>
        <taxon>Bursaphelenchus</taxon>
    </lineage>
</organism>
<comment type="subunit">
    <text evidence="1">Tetramer of two alpha and two beta chains.</text>
</comment>
<proteinExistence type="inferred from homology"/>
<name>A0A811K981_9BILA</name>
<dbReference type="OrthoDB" id="5323195at2759"/>
<keyword evidence="1" id="KW-0539">Nucleus</keyword>
<dbReference type="Proteomes" id="UP000783686">
    <property type="component" value="Unassembled WGS sequence"/>
</dbReference>
<dbReference type="Proteomes" id="UP000614601">
    <property type="component" value="Unassembled WGS sequence"/>
</dbReference>
<evidence type="ECO:0000256" key="2">
    <source>
        <dbReference type="SAM" id="MobiDB-lite"/>
    </source>
</evidence>
<feature type="domain" description="TFIIE beta" evidence="3">
    <location>
        <begin position="46"/>
        <end position="135"/>
    </location>
</feature>
<dbReference type="PANTHER" id="PTHR12716">
    <property type="entry name" value="TRANSCRIPTION INITIATION FACTOR IIE, BETA SUBUNIT"/>
    <property type="match status" value="1"/>
</dbReference>
<evidence type="ECO:0000256" key="1">
    <source>
        <dbReference type="PIRNR" id="PIRNR016398"/>
    </source>
</evidence>
<feature type="compositionally biased region" description="Basic and acidic residues" evidence="2">
    <location>
        <begin position="1"/>
        <end position="12"/>
    </location>
</feature>
<comment type="function">
    <text evidence="1">Recruits TFIIH to the initiation complex and stimulates the RNA polymerase II C-terminal domain kinase and DNA-dependent ATPase activities of TFIIH. Both TFIIH and TFIIE are required for promoter clearance by RNA polymerase.</text>
</comment>
<evidence type="ECO:0000313" key="5">
    <source>
        <dbReference type="Proteomes" id="UP000614601"/>
    </source>
</evidence>
<dbReference type="Gene3D" id="1.10.10.10">
    <property type="entry name" value="Winged helix-like DNA-binding domain superfamily/Winged helix DNA-binding domain"/>
    <property type="match status" value="1"/>
</dbReference>
<dbReference type="AlphaFoldDB" id="A0A811K981"/>
<dbReference type="PROSITE" id="PS51351">
    <property type="entry name" value="TFIIE_BETA_C"/>
    <property type="match status" value="1"/>
</dbReference>
<keyword evidence="1" id="KW-0238">DNA-binding</keyword>
<dbReference type="InterPro" id="IPR003166">
    <property type="entry name" value="TFIIE_bsu_DNA-bd"/>
</dbReference>
<reference evidence="4" key="1">
    <citation type="submission" date="2020-09" db="EMBL/GenBank/DDBJ databases">
        <authorList>
            <person name="Kikuchi T."/>
        </authorList>
    </citation>
    <scope>NUCLEOTIDE SEQUENCE</scope>
    <source>
        <strain evidence="4">SH1</strain>
    </source>
</reference>
<keyword evidence="1" id="KW-0804">Transcription</keyword>
<dbReference type="PANTHER" id="PTHR12716:SF8">
    <property type="entry name" value="TRANSCRIPTION INITIATION FACTOR IIE SUBUNIT BETA"/>
    <property type="match status" value="1"/>
</dbReference>
<dbReference type="InterPro" id="IPR016656">
    <property type="entry name" value="TFIIE-bsu"/>
</dbReference>
<gene>
    <name evidence="4" type="ORF">BOKJ2_LOCUS4005</name>
</gene>
<dbReference type="GO" id="GO:0005673">
    <property type="term" value="C:transcription factor TFIIE complex"/>
    <property type="evidence" value="ECO:0007669"/>
    <property type="project" value="UniProtKB-UniRule"/>
</dbReference>
<dbReference type="EMBL" id="CAJFCW020000002">
    <property type="protein sequence ID" value="CAG9094953.1"/>
    <property type="molecule type" value="Genomic_DNA"/>
</dbReference>
<dbReference type="GO" id="GO:0006367">
    <property type="term" value="P:transcription initiation at RNA polymerase II promoter"/>
    <property type="evidence" value="ECO:0007669"/>
    <property type="project" value="UniProtKB-UniRule"/>
</dbReference>
<dbReference type="EMBL" id="CAJFDH010000002">
    <property type="protein sequence ID" value="CAD5212041.1"/>
    <property type="molecule type" value="Genomic_DNA"/>
</dbReference>
<evidence type="ECO:0000313" key="4">
    <source>
        <dbReference type="EMBL" id="CAD5212041.1"/>
    </source>
</evidence>
<dbReference type="GO" id="GO:0003677">
    <property type="term" value="F:DNA binding"/>
    <property type="evidence" value="ECO:0007669"/>
    <property type="project" value="UniProtKB-UniRule"/>
</dbReference>
<keyword evidence="5" id="KW-1185">Reference proteome</keyword>
<accession>A0A811K981</accession>
<keyword evidence="1" id="KW-0805">Transcription regulation</keyword>
<sequence length="277" mass="31846">MNELLKQREKFRQSAIRAAETAPKASGSSSHSTYVPVENRGIKRKRTEGRKEDKQANSVNFSVMARIVDYMKKRHLNGSQWGLSLTEVLEEMGMFDLTKKNIAWLEGALPDNTRLQVQMEGELVKYVFKPPLKVKNSKSLMQTLKKYHQDSKGALLLTVLNDCLPNAAKVVEGLAPNVIDIPTQVNKRKDHAYFYNDPEVDIKIDEEFVKLWRTCNVDHLDEKKVEEYLQKHGISTIKDLAPTRQTNIPKRKQAKRRTNTKVQNTHLDGLLEEYDNN</sequence>
<comment type="subcellular location">
    <subcellularLocation>
        <location evidence="1">Nucleus</location>
    </subcellularLocation>
</comment>
<feature type="region of interest" description="Disordered" evidence="2">
    <location>
        <begin position="1"/>
        <end position="55"/>
    </location>
</feature>
<comment type="similarity">
    <text evidence="1">Belongs to the TFIIE beta subunit family.</text>
</comment>
<dbReference type="PIRSF" id="PIRSF016398">
    <property type="entry name" value="TFIIE-beta"/>
    <property type="match status" value="1"/>
</dbReference>
<dbReference type="InterPro" id="IPR036390">
    <property type="entry name" value="WH_DNA-bd_sf"/>
</dbReference>
<dbReference type="GO" id="GO:0001097">
    <property type="term" value="F:TFIIH-class transcription factor complex binding"/>
    <property type="evidence" value="ECO:0007669"/>
    <property type="project" value="TreeGrafter"/>
</dbReference>
<evidence type="ECO:0000259" key="3">
    <source>
        <dbReference type="PROSITE" id="PS51351"/>
    </source>
</evidence>
<dbReference type="InterPro" id="IPR036388">
    <property type="entry name" value="WH-like_DNA-bd_sf"/>
</dbReference>
<protein>
    <recommendedName>
        <fullName evidence="1">Transcription initiation factor IIE subunit beta</fullName>
    </recommendedName>
</protein>
<comment type="caution">
    <text evidence="4">The sequence shown here is derived from an EMBL/GenBank/DDBJ whole genome shotgun (WGS) entry which is preliminary data.</text>
</comment>